<dbReference type="EMBL" id="LR743591">
    <property type="protein sequence ID" value="CAA2618249.1"/>
    <property type="molecule type" value="Genomic_DNA"/>
</dbReference>
<proteinExistence type="predicted"/>
<sequence length="30" mass="3297">MKFSNTCPTSIQLFFTCLSPLLSPPLPSLL</sequence>
<keyword evidence="3" id="KW-1185">Reference proteome</keyword>
<evidence type="ECO:0000313" key="3">
    <source>
        <dbReference type="Proteomes" id="UP000663760"/>
    </source>
</evidence>
<protein>
    <submittedName>
        <fullName evidence="1">Uncharacterized protein</fullName>
    </submittedName>
</protein>
<name>A0A7I8IJB0_SPIIN</name>
<organism evidence="1">
    <name type="scientific">Spirodela intermedia</name>
    <name type="common">Intermediate duckweed</name>
    <dbReference type="NCBI Taxonomy" id="51605"/>
    <lineage>
        <taxon>Eukaryota</taxon>
        <taxon>Viridiplantae</taxon>
        <taxon>Streptophyta</taxon>
        <taxon>Embryophyta</taxon>
        <taxon>Tracheophyta</taxon>
        <taxon>Spermatophyta</taxon>
        <taxon>Magnoliopsida</taxon>
        <taxon>Liliopsida</taxon>
        <taxon>Araceae</taxon>
        <taxon>Lemnoideae</taxon>
        <taxon>Spirodela</taxon>
    </lineage>
</organism>
<accession>A0A7I8IJB0</accession>
<dbReference type="EMBL" id="LR746267">
    <property type="protein sequence ID" value="CAA7394097.1"/>
    <property type="molecule type" value="Genomic_DNA"/>
</dbReference>
<dbReference type="AlphaFoldDB" id="A0A7I8IJB0"/>
<reference evidence="1" key="1">
    <citation type="submission" date="2019-12" db="EMBL/GenBank/DDBJ databases">
        <authorList>
            <person name="Scholz U."/>
            <person name="Mascher M."/>
            <person name="Fiebig A."/>
        </authorList>
    </citation>
    <scope>NUCLEOTIDE SEQUENCE</scope>
</reference>
<evidence type="ECO:0000313" key="2">
    <source>
        <dbReference type="EMBL" id="CAA7394097.1"/>
    </source>
</evidence>
<dbReference type="Proteomes" id="UP000663760">
    <property type="component" value="Chromosome 4"/>
</dbReference>
<evidence type="ECO:0000313" key="1">
    <source>
        <dbReference type="EMBL" id="CAA2618249.1"/>
    </source>
</evidence>
<gene>
    <name evidence="1" type="ORF">SI7747_04004416</name>
    <name evidence="2" type="ORF">SI8410_04004758</name>
</gene>